<evidence type="ECO:0000256" key="15">
    <source>
        <dbReference type="ARBA" id="ARBA00032605"/>
    </source>
</evidence>
<comment type="catalytic activity">
    <reaction evidence="17 19">
        <text>alpha-ribazole + adenosylcob(III)inamide-GDP = adenosylcob(III)alamin + GMP + H(+)</text>
        <dbReference type="Rhea" id="RHEA:16049"/>
        <dbReference type="ChEBI" id="CHEBI:10329"/>
        <dbReference type="ChEBI" id="CHEBI:15378"/>
        <dbReference type="ChEBI" id="CHEBI:18408"/>
        <dbReference type="ChEBI" id="CHEBI:58115"/>
        <dbReference type="ChEBI" id="CHEBI:60487"/>
        <dbReference type="EC" id="2.7.8.26"/>
    </reaction>
</comment>
<dbReference type="PANTHER" id="PTHR34148:SF1">
    <property type="entry name" value="ADENOSYLCOBINAMIDE-GDP RIBAZOLETRANSFERASE"/>
    <property type="match status" value="1"/>
</dbReference>
<evidence type="ECO:0000256" key="10">
    <source>
        <dbReference type="ARBA" id="ARBA00022692"/>
    </source>
</evidence>
<feature type="transmembrane region" description="Helical" evidence="19">
    <location>
        <begin position="225"/>
        <end position="244"/>
    </location>
</feature>
<evidence type="ECO:0000256" key="9">
    <source>
        <dbReference type="ARBA" id="ARBA00022679"/>
    </source>
</evidence>
<comment type="cofactor">
    <cofactor evidence="1 19">
        <name>Mg(2+)</name>
        <dbReference type="ChEBI" id="CHEBI:18420"/>
    </cofactor>
</comment>
<feature type="transmembrane region" description="Helical" evidence="19">
    <location>
        <begin position="195"/>
        <end position="213"/>
    </location>
</feature>
<feature type="transmembrane region" description="Helical" evidence="19">
    <location>
        <begin position="48"/>
        <end position="72"/>
    </location>
</feature>
<keyword evidence="11 19" id="KW-0460">Magnesium</keyword>
<evidence type="ECO:0000256" key="12">
    <source>
        <dbReference type="ARBA" id="ARBA00022989"/>
    </source>
</evidence>
<evidence type="ECO:0000256" key="2">
    <source>
        <dbReference type="ARBA" id="ARBA00004651"/>
    </source>
</evidence>
<reference evidence="20" key="1">
    <citation type="submission" date="2020-10" db="EMBL/GenBank/DDBJ databases">
        <authorList>
            <person name="Gilroy R."/>
        </authorList>
    </citation>
    <scope>NUCLEOTIDE SEQUENCE</scope>
    <source>
        <strain evidence="20">CHK158-818</strain>
    </source>
</reference>
<accession>A0A9D1SCA2</accession>
<dbReference type="HAMAP" id="MF_00719">
    <property type="entry name" value="CobS"/>
    <property type="match status" value="1"/>
</dbReference>
<comment type="catalytic activity">
    <reaction evidence="18 19">
        <text>alpha-ribazole 5'-phosphate + adenosylcob(III)inamide-GDP = adenosylcob(III)alamin 5'-phosphate + GMP + H(+)</text>
        <dbReference type="Rhea" id="RHEA:23560"/>
        <dbReference type="ChEBI" id="CHEBI:15378"/>
        <dbReference type="ChEBI" id="CHEBI:57918"/>
        <dbReference type="ChEBI" id="CHEBI:58115"/>
        <dbReference type="ChEBI" id="CHEBI:60487"/>
        <dbReference type="ChEBI" id="CHEBI:60493"/>
        <dbReference type="EC" id="2.7.8.26"/>
    </reaction>
</comment>
<dbReference type="Proteomes" id="UP000824112">
    <property type="component" value="Unassembled WGS sequence"/>
</dbReference>
<evidence type="ECO:0000256" key="6">
    <source>
        <dbReference type="ARBA" id="ARBA00015850"/>
    </source>
</evidence>
<evidence type="ECO:0000256" key="11">
    <source>
        <dbReference type="ARBA" id="ARBA00022842"/>
    </source>
</evidence>
<dbReference type="GO" id="GO:0009236">
    <property type="term" value="P:cobalamin biosynthetic process"/>
    <property type="evidence" value="ECO:0007669"/>
    <property type="project" value="UniProtKB-UniRule"/>
</dbReference>
<keyword evidence="12 19" id="KW-1133">Transmembrane helix</keyword>
<dbReference type="GO" id="GO:0051073">
    <property type="term" value="F:adenosylcobinamide-GDP ribazoletransferase activity"/>
    <property type="evidence" value="ECO:0007669"/>
    <property type="project" value="UniProtKB-UniRule"/>
</dbReference>
<reference evidence="20" key="2">
    <citation type="journal article" date="2021" name="PeerJ">
        <title>Extensive microbial diversity within the chicken gut microbiome revealed by metagenomics and culture.</title>
        <authorList>
            <person name="Gilroy R."/>
            <person name="Ravi A."/>
            <person name="Getino M."/>
            <person name="Pursley I."/>
            <person name="Horton D.L."/>
            <person name="Alikhan N.F."/>
            <person name="Baker D."/>
            <person name="Gharbi K."/>
            <person name="Hall N."/>
            <person name="Watson M."/>
            <person name="Adriaenssens E.M."/>
            <person name="Foster-Nyarko E."/>
            <person name="Jarju S."/>
            <person name="Secka A."/>
            <person name="Antonio M."/>
            <person name="Oren A."/>
            <person name="Chaudhuri R.R."/>
            <person name="La Ragione R."/>
            <person name="Hildebrand F."/>
            <person name="Pallen M.J."/>
        </authorList>
    </citation>
    <scope>NUCLEOTIDE SEQUENCE</scope>
    <source>
        <strain evidence="20">CHK158-818</strain>
    </source>
</reference>
<evidence type="ECO:0000256" key="7">
    <source>
        <dbReference type="ARBA" id="ARBA00022475"/>
    </source>
</evidence>
<comment type="subcellular location">
    <subcellularLocation>
        <location evidence="2 19">Cell membrane</location>
        <topology evidence="2 19">Multi-pass membrane protein</topology>
    </subcellularLocation>
</comment>
<organism evidence="20 21">
    <name type="scientific">Candidatus Gallibacteroides avistercoris</name>
    <dbReference type="NCBI Taxonomy" id="2840833"/>
    <lineage>
        <taxon>Bacteria</taxon>
        <taxon>Pseudomonadati</taxon>
        <taxon>Bacteroidota</taxon>
        <taxon>Bacteroidia</taxon>
        <taxon>Bacteroidales</taxon>
        <taxon>Bacteroidaceae</taxon>
        <taxon>Bacteroidaceae incertae sedis</taxon>
        <taxon>Candidatus Gallibacteroides</taxon>
    </lineage>
</organism>
<proteinExistence type="inferred from homology"/>
<comment type="function">
    <text evidence="14 19">Joins adenosylcobinamide-GDP and alpha-ribazole to generate adenosylcobalamin (Ado-cobalamin). Also synthesizes adenosylcobalamin 5'-phosphate from adenosylcobinamide-GDP and alpha-ribazole 5'-phosphate.</text>
</comment>
<dbReference type="Pfam" id="PF02654">
    <property type="entry name" value="CobS"/>
    <property type="match status" value="1"/>
</dbReference>
<evidence type="ECO:0000256" key="3">
    <source>
        <dbReference type="ARBA" id="ARBA00004663"/>
    </source>
</evidence>
<sequence length="249" mass="27333">MKSVLAAFVFFTRLPLWRWVDVSGENFSRIIPYWPLVGWVTGGISAAALFYASHLFPATVAVVIALSVRLLLTGALHEDGLADFFDGFGGGSDRQRILSIMKDSHIGTYGVIALIFYFLFAVSLLTSLPLVLRCLLLLVADPLAKGVTGMIVNLLPYAREQSKSGVVYARMSGPKLTLSLLFALLPVLLLFPVRYWPGIAVPVILFLALVIFLKRKIGGYTGDCCGAVMLLCELSFYITILFIYSGGWR</sequence>
<evidence type="ECO:0000256" key="8">
    <source>
        <dbReference type="ARBA" id="ARBA00022573"/>
    </source>
</evidence>
<evidence type="ECO:0000313" key="20">
    <source>
        <dbReference type="EMBL" id="HIU54830.1"/>
    </source>
</evidence>
<evidence type="ECO:0000256" key="18">
    <source>
        <dbReference type="ARBA" id="ARBA00049504"/>
    </source>
</evidence>
<comment type="caution">
    <text evidence="20">The sequence shown here is derived from an EMBL/GenBank/DDBJ whole genome shotgun (WGS) entry which is preliminary data.</text>
</comment>
<dbReference type="EMBL" id="DVNA01000076">
    <property type="protein sequence ID" value="HIU54830.1"/>
    <property type="molecule type" value="Genomic_DNA"/>
</dbReference>
<dbReference type="AlphaFoldDB" id="A0A9D1SCA2"/>
<comment type="similarity">
    <text evidence="4 19">Belongs to the CobS family.</text>
</comment>
<dbReference type="GO" id="GO:0005886">
    <property type="term" value="C:plasma membrane"/>
    <property type="evidence" value="ECO:0007669"/>
    <property type="project" value="UniProtKB-SubCell"/>
</dbReference>
<gene>
    <name evidence="19 20" type="primary">cobS</name>
    <name evidence="20" type="ORF">IAB03_03365</name>
</gene>
<keyword evidence="10 19" id="KW-0812">Transmembrane</keyword>
<dbReference type="PANTHER" id="PTHR34148">
    <property type="entry name" value="ADENOSYLCOBINAMIDE-GDP RIBAZOLETRANSFERASE"/>
    <property type="match status" value="1"/>
</dbReference>
<comment type="pathway">
    <text evidence="3 19">Cofactor biosynthesis; adenosylcobalamin biosynthesis; adenosylcobalamin from cob(II)yrinate a,c-diamide: step 7/7.</text>
</comment>
<keyword evidence="13 19" id="KW-0472">Membrane</keyword>
<evidence type="ECO:0000256" key="14">
    <source>
        <dbReference type="ARBA" id="ARBA00025228"/>
    </source>
</evidence>
<evidence type="ECO:0000256" key="4">
    <source>
        <dbReference type="ARBA" id="ARBA00010561"/>
    </source>
</evidence>
<feature type="transmembrane region" description="Helical" evidence="19">
    <location>
        <begin position="130"/>
        <end position="155"/>
    </location>
</feature>
<evidence type="ECO:0000256" key="5">
    <source>
        <dbReference type="ARBA" id="ARBA00013200"/>
    </source>
</evidence>
<feature type="transmembrane region" description="Helical" evidence="19">
    <location>
        <begin position="106"/>
        <end position="124"/>
    </location>
</feature>
<dbReference type="GO" id="GO:0008818">
    <property type="term" value="F:cobalamin 5'-phosphate synthase activity"/>
    <property type="evidence" value="ECO:0007669"/>
    <property type="project" value="UniProtKB-UniRule"/>
</dbReference>
<keyword evidence="7 19" id="KW-1003">Cell membrane</keyword>
<protein>
    <recommendedName>
        <fullName evidence="6 19">Adenosylcobinamide-GDP ribazoletransferase</fullName>
        <ecNumber evidence="5 19">2.7.8.26</ecNumber>
    </recommendedName>
    <alternativeName>
        <fullName evidence="16 19">Cobalamin synthase</fullName>
    </alternativeName>
    <alternativeName>
        <fullName evidence="15 19">Cobalamin-5'-phosphate synthase</fullName>
    </alternativeName>
</protein>
<evidence type="ECO:0000256" key="13">
    <source>
        <dbReference type="ARBA" id="ARBA00023136"/>
    </source>
</evidence>
<dbReference type="NCBIfam" id="TIGR00317">
    <property type="entry name" value="cobS"/>
    <property type="match status" value="1"/>
</dbReference>
<keyword evidence="8 19" id="KW-0169">Cobalamin biosynthesis</keyword>
<dbReference type="InterPro" id="IPR003805">
    <property type="entry name" value="CobS"/>
</dbReference>
<dbReference type="EC" id="2.7.8.26" evidence="5 19"/>
<evidence type="ECO:0000256" key="1">
    <source>
        <dbReference type="ARBA" id="ARBA00001946"/>
    </source>
</evidence>
<evidence type="ECO:0000256" key="17">
    <source>
        <dbReference type="ARBA" id="ARBA00048623"/>
    </source>
</evidence>
<evidence type="ECO:0000256" key="19">
    <source>
        <dbReference type="HAMAP-Rule" id="MF_00719"/>
    </source>
</evidence>
<evidence type="ECO:0000256" key="16">
    <source>
        <dbReference type="ARBA" id="ARBA00032853"/>
    </source>
</evidence>
<evidence type="ECO:0000313" key="21">
    <source>
        <dbReference type="Proteomes" id="UP000824112"/>
    </source>
</evidence>
<name>A0A9D1SCA2_9BACT</name>
<keyword evidence="9 19" id="KW-0808">Transferase</keyword>